<dbReference type="InterPro" id="IPR054196">
    <property type="entry name" value="DUF6901"/>
</dbReference>
<dbReference type="EMBL" id="BLVP01000008">
    <property type="protein sequence ID" value="GFM37660.1"/>
    <property type="molecule type" value="Genomic_DNA"/>
</dbReference>
<evidence type="ECO:0000313" key="1">
    <source>
        <dbReference type="EMBL" id="GFM37660.1"/>
    </source>
</evidence>
<comment type="caution">
    <text evidence="1">The sequence shown here is derived from an EMBL/GenBank/DDBJ whole genome shotgun (WGS) entry which is preliminary data.</text>
</comment>
<protein>
    <submittedName>
        <fullName evidence="1">Uncharacterized protein</fullName>
    </submittedName>
</protein>
<dbReference type="Proteomes" id="UP000503820">
    <property type="component" value="Unassembled WGS sequence"/>
</dbReference>
<evidence type="ECO:0000313" key="2">
    <source>
        <dbReference type="Proteomes" id="UP000503820"/>
    </source>
</evidence>
<dbReference type="AlphaFoldDB" id="A0A7J0BVC0"/>
<gene>
    <name evidence="1" type="ORF">DSM19430T_23440</name>
</gene>
<accession>A0A7J0BVC0</accession>
<proteinExistence type="predicted"/>
<dbReference type="RefSeq" id="WP_174410231.1">
    <property type="nucleotide sequence ID" value="NZ_BLVP01000008.1"/>
</dbReference>
<organism evidence="1 2">
    <name type="scientific">Desulfovibrio psychrotolerans</name>
    <dbReference type="NCBI Taxonomy" id="415242"/>
    <lineage>
        <taxon>Bacteria</taxon>
        <taxon>Pseudomonadati</taxon>
        <taxon>Thermodesulfobacteriota</taxon>
        <taxon>Desulfovibrionia</taxon>
        <taxon>Desulfovibrionales</taxon>
        <taxon>Desulfovibrionaceae</taxon>
        <taxon>Desulfovibrio</taxon>
    </lineage>
</organism>
<keyword evidence="2" id="KW-1185">Reference proteome</keyword>
<name>A0A7J0BVC0_9BACT</name>
<reference evidence="1 2" key="1">
    <citation type="submission" date="2020-05" db="EMBL/GenBank/DDBJ databases">
        <title>Draft genome sequence of Desulfovibrio psychrotolerans JS1T.</title>
        <authorList>
            <person name="Ueno A."/>
            <person name="Tamazawa S."/>
            <person name="Tamamura S."/>
            <person name="Murakami T."/>
            <person name="Kiyama T."/>
            <person name="Inomata H."/>
            <person name="Amano Y."/>
            <person name="Miyakawa K."/>
            <person name="Tamaki H."/>
            <person name="Naganuma T."/>
            <person name="Kaneko K."/>
        </authorList>
    </citation>
    <scope>NUCLEOTIDE SEQUENCE [LARGE SCALE GENOMIC DNA]</scope>
    <source>
        <strain evidence="1 2">JS1</strain>
    </source>
</reference>
<dbReference type="Pfam" id="PF21842">
    <property type="entry name" value="DUF6901"/>
    <property type="match status" value="1"/>
</dbReference>
<sequence length="252" mass="29040">MSFLPEWFRLYSHSGWWHVQITYAFIFDDGTTERFDLAFTQETLRAAWPLPDKLPDWCRLEYCKCPHCPFEPQQVRDCPLVARLVDVVRRLGHLVSYDEMLVEVETPERTVSQRTTAQRGVSSLLGLIIPTSGCPHTAFFRPMARFHLPFSSPDETFYRAASMYMLAQYFRAASPEEVDLNMEGLGRIYRNMEVVNLQLVERLRGASSSDSSVNAVVILDLFAKSMPVVLEERLDDFRYLFTPYISSGTADE</sequence>